<dbReference type="PANTHER" id="PTHR43544">
    <property type="entry name" value="SHORT-CHAIN DEHYDROGENASE/REDUCTASE"/>
    <property type="match status" value="1"/>
</dbReference>
<reference evidence="2 3" key="1">
    <citation type="journal article" date="2008" name="Nature">
        <title>The Trichoplax genome and the nature of placozoans.</title>
        <authorList>
            <person name="Srivastava M."/>
            <person name="Begovic E."/>
            <person name="Chapman J."/>
            <person name="Putnam N.H."/>
            <person name="Hellsten U."/>
            <person name="Kawashima T."/>
            <person name="Kuo A."/>
            <person name="Mitros T."/>
            <person name="Salamov A."/>
            <person name="Carpenter M.L."/>
            <person name="Signorovitch A.Y."/>
            <person name="Moreno M.A."/>
            <person name="Kamm K."/>
            <person name="Grimwood J."/>
            <person name="Schmutz J."/>
            <person name="Shapiro H."/>
            <person name="Grigoriev I.V."/>
            <person name="Buss L.W."/>
            <person name="Schierwater B."/>
            <person name="Dellaporta S.L."/>
            <person name="Rokhsar D.S."/>
        </authorList>
    </citation>
    <scope>NUCLEOTIDE SEQUENCE [LARGE SCALE GENOMIC DNA]</scope>
    <source>
        <strain evidence="2 3">Grell-BS-1999</strain>
    </source>
</reference>
<proteinExistence type="inferred from homology"/>
<evidence type="ECO:0000313" key="2">
    <source>
        <dbReference type="EMBL" id="EDV24744.1"/>
    </source>
</evidence>
<dbReference type="PhylomeDB" id="B3RWR5"/>
<evidence type="ECO:0000313" key="3">
    <source>
        <dbReference type="Proteomes" id="UP000009022"/>
    </source>
</evidence>
<dbReference type="EMBL" id="DS985245">
    <property type="protein sequence ID" value="EDV24744.1"/>
    <property type="molecule type" value="Genomic_DNA"/>
</dbReference>
<dbReference type="Pfam" id="PF00106">
    <property type="entry name" value="adh_short"/>
    <property type="match status" value="1"/>
</dbReference>
<sequence>MPFQFESVLVTGSSRGIGFEMVRQLANLSCPPKYIFASCRSPDGEAAKELRDFASEHSNVIIIQLDALSNDSIQKSAVLVKEKLDNDGLDLIVNNAGILTRSPNFLDVTEEDMMRVYKTNVVGPFQVIQAYHSLLAKAGQKKDFAAILNISGTLGSCEKSNFGGLYPYAISKAGMNRMTKGLSCELIRDNIMIMCICPGWVRTALGGLDKARLSPQESVENIVKIIESMDKDKNGIYCNNTGQIIPW</sequence>
<dbReference type="Gene3D" id="3.40.50.720">
    <property type="entry name" value="NAD(P)-binding Rossmann-like Domain"/>
    <property type="match status" value="1"/>
</dbReference>
<comment type="similarity">
    <text evidence="1">Belongs to the short-chain dehydrogenases/reductases (SDR) family.</text>
</comment>
<dbReference type="KEGG" id="tad:TRIADDRAFT_25185"/>
<dbReference type="SUPFAM" id="SSF51735">
    <property type="entry name" value="NAD(P)-binding Rossmann-fold domains"/>
    <property type="match status" value="1"/>
</dbReference>
<accession>B3RWR5</accession>
<protein>
    <submittedName>
        <fullName evidence="2">Uncharacterized protein</fullName>
    </submittedName>
</protein>
<dbReference type="CDD" id="cd05325">
    <property type="entry name" value="carb_red_sniffer_like_SDR_c"/>
    <property type="match status" value="1"/>
</dbReference>
<dbReference type="GeneID" id="6754279"/>
<dbReference type="OMA" id="PIYELPW"/>
<organism evidence="2 3">
    <name type="scientific">Trichoplax adhaerens</name>
    <name type="common">Trichoplax reptans</name>
    <dbReference type="NCBI Taxonomy" id="10228"/>
    <lineage>
        <taxon>Eukaryota</taxon>
        <taxon>Metazoa</taxon>
        <taxon>Placozoa</taxon>
        <taxon>Uniplacotomia</taxon>
        <taxon>Trichoplacea</taxon>
        <taxon>Trichoplacidae</taxon>
        <taxon>Trichoplax</taxon>
    </lineage>
</organism>
<keyword evidence="3" id="KW-1185">Reference proteome</keyword>
<dbReference type="PRINTS" id="PR00080">
    <property type="entry name" value="SDRFAMILY"/>
</dbReference>
<dbReference type="GO" id="GO:0016491">
    <property type="term" value="F:oxidoreductase activity"/>
    <property type="evidence" value="ECO:0000318"/>
    <property type="project" value="GO_Central"/>
</dbReference>
<dbReference type="InterPro" id="IPR036291">
    <property type="entry name" value="NAD(P)-bd_dom_sf"/>
</dbReference>
<dbReference type="InterPro" id="IPR051468">
    <property type="entry name" value="Fungal_SecMetab_SDRs"/>
</dbReference>
<gene>
    <name evidence="2" type="ORF">TRIADDRAFT_25185</name>
</gene>
<dbReference type="GO" id="GO:0005737">
    <property type="term" value="C:cytoplasm"/>
    <property type="evidence" value="ECO:0000318"/>
    <property type="project" value="GO_Central"/>
</dbReference>
<dbReference type="AlphaFoldDB" id="B3RWR5"/>
<dbReference type="InterPro" id="IPR002347">
    <property type="entry name" value="SDR_fam"/>
</dbReference>
<dbReference type="eggNOG" id="KOG1611">
    <property type="taxonomic scope" value="Eukaryota"/>
</dbReference>
<name>B3RWR5_TRIAD</name>
<dbReference type="OrthoDB" id="5296at2759"/>
<dbReference type="HOGENOM" id="CLU_010194_9_1_1"/>
<dbReference type="PRINTS" id="PR00081">
    <property type="entry name" value="GDHRDH"/>
</dbReference>
<dbReference type="CTD" id="6754279"/>
<dbReference type="RefSeq" id="XP_002112634.1">
    <property type="nucleotide sequence ID" value="XM_002112598.1"/>
</dbReference>
<evidence type="ECO:0000256" key="1">
    <source>
        <dbReference type="RuleBase" id="RU000363"/>
    </source>
</evidence>
<dbReference type="InParanoid" id="B3RWR5"/>
<dbReference type="Proteomes" id="UP000009022">
    <property type="component" value="Unassembled WGS sequence"/>
</dbReference>
<dbReference type="PANTHER" id="PTHR43544:SF33">
    <property type="entry name" value="C-FACTOR"/>
    <property type="match status" value="1"/>
</dbReference>